<comment type="similarity">
    <text evidence="1">Belongs to the peptidase C48 family.</text>
</comment>
<accession>A0AAV6LND8</accession>
<dbReference type="EMBL" id="JACTNZ010000001">
    <property type="protein sequence ID" value="KAG5566194.1"/>
    <property type="molecule type" value="Genomic_DNA"/>
</dbReference>
<dbReference type="SUPFAM" id="SSF54001">
    <property type="entry name" value="Cysteine proteinases"/>
    <property type="match status" value="1"/>
</dbReference>
<reference evidence="5" key="1">
    <citation type="submission" date="2020-08" db="EMBL/GenBank/DDBJ databases">
        <title>Plant Genome Project.</title>
        <authorList>
            <person name="Zhang R.-G."/>
        </authorList>
    </citation>
    <scope>NUCLEOTIDE SEQUENCE</scope>
    <source>
        <strain evidence="5">WSP0</strain>
        <tissue evidence="5">Leaf</tissue>
    </source>
</reference>
<keyword evidence="3" id="KW-0378">Hydrolase</keyword>
<comment type="caution">
    <text evidence="5">The sequence shown here is derived from an EMBL/GenBank/DDBJ whole genome shotgun (WGS) entry which is preliminary data.</text>
</comment>
<evidence type="ECO:0000313" key="5">
    <source>
        <dbReference type="EMBL" id="KAG5566194.1"/>
    </source>
</evidence>
<dbReference type="InterPro" id="IPR003653">
    <property type="entry name" value="Peptidase_C48_C"/>
</dbReference>
<feature type="domain" description="Ubiquitin-like protease family profile" evidence="4">
    <location>
        <begin position="652"/>
        <end position="801"/>
    </location>
</feature>
<dbReference type="SUPFAM" id="SSF47095">
    <property type="entry name" value="HMG-box"/>
    <property type="match status" value="1"/>
</dbReference>
<gene>
    <name evidence="5" type="ORF">RHGRI_001959</name>
</gene>
<protein>
    <recommendedName>
        <fullName evidence="4">Ubiquitin-like protease family profile domain-containing protein</fullName>
    </recommendedName>
</protein>
<keyword evidence="6" id="KW-1185">Reference proteome</keyword>
<dbReference type="AlphaFoldDB" id="A0AAV6LND8"/>
<dbReference type="GO" id="GO:0008234">
    <property type="term" value="F:cysteine-type peptidase activity"/>
    <property type="evidence" value="ECO:0007669"/>
    <property type="project" value="InterPro"/>
</dbReference>
<evidence type="ECO:0000259" key="4">
    <source>
        <dbReference type="PROSITE" id="PS50600"/>
    </source>
</evidence>
<evidence type="ECO:0000256" key="2">
    <source>
        <dbReference type="ARBA" id="ARBA00022670"/>
    </source>
</evidence>
<dbReference type="PROSITE" id="PS50600">
    <property type="entry name" value="ULP_PROTEASE"/>
    <property type="match status" value="1"/>
</dbReference>
<keyword evidence="2" id="KW-0645">Protease</keyword>
<dbReference type="Gene3D" id="3.40.395.10">
    <property type="entry name" value="Adenoviral Proteinase, Chain A"/>
    <property type="match status" value="1"/>
</dbReference>
<dbReference type="GO" id="GO:0006508">
    <property type="term" value="P:proteolysis"/>
    <property type="evidence" value="ECO:0007669"/>
    <property type="project" value="UniProtKB-KW"/>
</dbReference>
<dbReference type="PANTHER" id="PTHR34835">
    <property type="entry name" value="OS07G0283600 PROTEIN-RELATED"/>
    <property type="match status" value="1"/>
</dbReference>
<proteinExistence type="inferred from homology"/>
<dbReference type="Proteomes" id="UP000823749">
    <property type="component" value="Chromosome 1"/>
</dbReference>
<evidence type="ECO:0000313" key="6">
    <source>
        <dbReference type="Proteomes" id="UP000823749"/>
    </source>
</evidence>
<dbReference type="Pfam" id="PF02902">
    <property type="entry name" value="Peptidase_C48"/>
    <property type="match status" value="1"/>
</dbReference>
<dbReference type="Gene3D" id="1.10.30.10">
    <property type="entry name" value="High mobility group box domain"/>
    <property type="match status" value="1"/>
</dbReference>
<dbReference type="PANTHER" id="PTHR34835:SF82">
    <property type="entry name" value="OS01G0826651 PROTEIN"/>
    <property type="match status" value="1"/>
</dbReference>
<dbReference type="InterPro" id="IPR038765">
    <property type="entry name" value="Papain-like_cys_pep_sf"/>
</dbReference>
<name>A0AAV6LND8_9ERIC</name>
<dbReference type="InterPro" id="IPR036910">
    <property type="entry name" value="HMG_box_dom_sf"/>
</dbReference>
<evidence type="ECO:0000256" key="3">
    <source>
        <dbReference type="ARBA" id="ARBA00022801"/>
    </source>
</evidence>
<sequence>MQRGHDRALELEIGFEVLRDFPNGPLERELPDEELRALLVLPLSATIPGLNLCSFFTPPVAGVDFRAAFVASCFRGAFPPVDFLAICFHSSVAAEAWKNMSDAERAPFLEVANERKARTKKNVPKKKKTSALPVFRSRCSPKALVKENASLNINQRAAVDRLGFGSLLKVQCEILKRGFISKLVHHFNPMNKTLAFGRMKVYSISLDDVGRALGLPVGTVPVLTQCEQFHYEHIRAMFAEKDEQLKRGVTFAMMRDVFTSGVADAKFQTSYVLFLLSSLLCPTTKDVASTKFYPAVYDLTKISSYAWPQYVLDWLVKEILKFKNRDVKDVDKKKDAPGVSSCVLLLMLIYFDKEDMGMNVGRAGVPLIESWTTRLVLERIAKEENLDLVDPISAQFPEPRLLHPEAQKAFHLLKKSFIEQLESIIIMDAAMMGLASETTTQQNRSKTKDVREMDSPFDAFDADACHQFPSTSTSTPNKAMEGVGTDEIDEDRITDFGNVMNARDMVENTPENTMEDVVHTSMAAKCGSHTGLTIDKQNLNMEEEVQVEEQFVVENQGEVDVQGEQLQVQVDERVVQERAFTRPSNKRGNRTVKASKATRTPYVAEPEVKDSKFTKQESQLLEYVMKPSRKKGRYVYFDTCRAALVSMDGMTFKPSRTDLRNVFKERGWMSNLVMDSMIVWLMKEEKEKSPNKHGVAIPTRHMFSSTFVLFLPILLATSEHWYCVVINLVEKRIDVLDSMKLKSDEKTSAIADVVSALFTILKRTRPIDYQQNNWIIHHPSVPQQINIFDCGFYTLRFMEHWTGGRMNTRELELTVKADDDVLTITRSDDGLISLSLSPLLVENYQQRYLMSSRNEQQHQQSIAITDKQIKTQLTYGRSSNRYPAVTSST</sequence>
<evidence type="ECO:0000256" key="1">
    <source>
        <dbReference type="ARBA" id="ARBA00005234"/>
    </source>
</evidence>
<organism evidence="5 6">
    <name type="scientific">Rhododendron griersonianum</name>
    <dbReference type="NCBI Taxonomy" id="479676"/>
    <lineage>
        <taxon>Eukaryota</taxon>
        <taxon>Viridiplantae</taxon>
        <taxon>Streptophyta</taxon>
        <taxon>Embryophyta</taxon>
        <taxon>Tracheophyta</taxon>
        <taxon>Spermatophyta</taxon>
        <taxon>Magnoliopsida</taxon>
        <taxon>eudicotyledons</taxon>
        <taxon>Gunneridae</taxon>
        <taxon>Pentapetalae</taxon>
        <taxon>asterids</taxon>
        <taxon>Ericales</taxon>
        <taxon>Ericaceae</taxon>
        <taxon>Ericoideae</taxon>
        <taxon>Rhodoreae</taxon>
        <taxon>Rhododendron</taxon>
    </lineage>
</organism>